<feature type="domain" description="CBS" evidence="3">
    <location>
        <begin position="310"/>
        <end position="367"/>
    </location>
</feature>
<feature type="domain" description="CBS" evidence="3">
    <location>
        <begin position="239"/>
        <end position="302"/>
    </location>
</feature>
<dbReference type="SMART" id="SM00479">
    <property type="entry name" value="EXOIII"/>
    <property type="match status" value="1"/>
</dbReference>
<dbReference type="PROSITE" id="PS51371">
    <property type="entry name" value="CBS"/>
    <property type="match status" value="2"/>
</dbReference>
<dbReference type="InterPro" id="IPR005105">
    <property type="entry name" value="GlnD_Uridyltrans_N"/>
</dbReference>
<dbReference type="PANTHER" id="PTHR43080:SF2">
    <property type="entry name" value="CBS DOMAIN-CONTAINING PROTEIN"/>
    <property type="match status" value="1"/>
</dbReference>
<dbReference type="SUPFAM" id="SSF53098">
    <property type="entry name" value="Ribonuclease H-like"/>
    <property type="match status" value="1"/>
</dbReference>
<sequence>MKPISGAMPLAALEAVAIDTETTGLDTARARIIQLAGIGIELGRVKPDEAFETLIDPGEPIPEASSEIHGIRDGDVRDAPSFAEVFAAFSAFRAGRVLVGHSMGFDLAVLQGEATRAGLPWAKPRSLCVRLLGVVANPRLHDQSLDTLASWLGISISGRHSAKGDARAAAEIFVALLPHLAERHVRTLAEAERACLGLSTRLEDGHRAGWVEPVSRPDLSTSTGAIDPYAYSHRVDDLMASPVVAIAENATAKDAVDLMAERRISSIFVSADGTPDGPLSAYGIVTERDVMRRIAAHGAQALDMSAGEIATRPLASIAAEAFVYRAVGRMERLHIRHLAVRDEGDRLVGVISARDLLRLRAGAAISLDDAIGSASSAKAMAQAWATLPAVARSLGAEELDARIIAGVVSEEVRVMTRRAAELAETAMKEAGHGSPPCPYALLVLGSGGRGESLLAPDQDNAIVFTEGAPGSEACRWFAQLGSHVSDILDTAGIPYCTGGVMARNEAWRGSRETWQARIADWVGRSNGADLLNVDIVFDQRPVHGDLSLGARLFDSAFDAAANQPVFAKLMGEKLFSASNPFTLLGNIRTDEGRIDLKLHGLFPIVAAARVLAIRHDIRRRSTRQRLEGLAERGLGNVGEIARLLEAHRLFMTLMLEQQSRDLEAGIPVSNKVEIATLPTPVRSDLKAALKATQLVPDFVQGLMFM</sequence>
<accession>A0ABV3WX73</accession>
<gene>
    <name evidence="4" type="ORF">V1479_18395</name>
</gene>
<dbReference type="InterPro" id="IPR000644">
    <property type="entry name" value="CBS_dom"/>
</dbReference>
<dbReference type="Pfam" id="PF00571">
    <property type="entry name" value="CBS"/>
    <property type="match status" value="2"/>
</dbReference>
<dbReference type="InterPro" id="IPR018821">
    <property type="entry name" value="DUF294_put_nucleoTrafse_sb-bd"/>
</dbReference>
<name>A0ABV3WX73_9HYPH</name>
<evidence type="ECO:0000313" key="5">
    <source>
        <dbReference type="Proteomes" id="UP001559025"/>
    </source>
</evidence>
<protein>
    <submittedName>
        <fullName evidence="4">DUF294 nucleotidyltransferase-like domain-containing protein</fullName>
    </submittedName>
</protein>
<evidence type="ECO:0000256" key="2">
    <source>
        <dbReference type="PROSITE-ProRule" id="PRU00703"/>
    </source>
</evidence>
<dbReference type="InterPro" id="IPR013520">
    <property type="entry name" value="Ribonucl_H"/>
</dbReference>
<dbReference type="EMBL" id="JAZHFV010000006">
    <property type="protein sequence ID" value="MEX4009287.1"/>
    <property type="molecule type" value="Genomic_DNA"/>
</dbReference>
<dbReference type="Pfam" id="PF10335">
    <property type="entry name" value="DUF294_C"/>
    <property type="match status" value="1"/>
</dbReference>
<dbReference type="SUPFAM" id="SSF54631">
    <property type="entry name" value="CBS-domain pair"/>
    <property type="match status" value="1"/>
</dbReference>
<evidence type="ECO:0000313" key="4">
    <source>
        <dbReference type="EMBL" id="MEX4009287.1"/>
    </source>
</evidence>
<dbReference type="PANTHER" id="PTHR43080">
    <property type="entry name" value="CBS DOMAIN-CONTAINING PROTEIN CBSX3, MITOCHONDRIAL"/>
    <property type="match status" value="1"/>
</dbReference>
<dbReference type="CDD" id="cd05401">
    <property type="entry name" value="NT_GlnE_GlnD_like"/>
    <property type="match status" value="1"/>
</dbReference>
<dbReference type="InterPro" id="IPR036397">
    <property type="entry name" value="RNaseH_sf"/>
</dbReference>
<proteinExistence type="predicted"/>
<dbReference type="Gene3D" id="3.30.420.10">
    <property type="entry name" value="Ribonuclease H-like superfamily/Ribonuclease H"/>
    <property type="match status" value="1"/>
</dbReference>
<dbReference type="InterPro" id="IPR046342">
    <property type="entry name" value="CBS_dom_sf"/>
</dbReference>
<dbReference type="Gene3D" id="3.10.580.10">
    <property type="entry name" value="CBS-domain"/>
    <property type="match status" value="1"/>
</dbReference>
<dbReference type="InterPro" id="IPR051257">
    <property type="entry name" value="Diverse_CBS-Domain"/>
</dbReference>
<organism evidence="4 5">
    <name type="scientific">Neoaquamicrobium sediminum</name>
    <dbReference type="NCBI Taxonomy" id="1849104"/>
    <lineage>
        <taxon>Bacteria</taxon>
        <taxon>Pseudomonadati</taxon>
        <taxon>Pseudomonadota</taxon>
        <taxon>Alphaproteobacteria</taxon>
        <taxon>Hyphomicrobiales</taxon>
        <taxon>Phyllobacteriaceae</taxon>
        <taxon>Neoaquamicrobium</taxon>
    </lineage>
</organism>
<dbReference type="Proteomes" id="UP001559025">
    <property type="component" value="Unassembled WGS sequence"/>
</dbReference>
<dbReference type="RefSeq" id="WP_368804225.1">
    <property type="nucleotide sequence ID" value="NZ_JAZHFV010000006.1"/>
</dbReference>
<comment type="caution">
    <text evidence="4">The sequence shown here is derived from an EMBL/GenBank/DDBJ whole genome shotgun (WGS) entry which is preliminary data.</text>
</comment>
<dbReference type="Pfam" id="PF03445">
    <property type="entry name" value="DUF294"/>
    <property type="match status" value="1"/>
</dbReference>
<dbReference type="Pfam" id="PF00929">
    <property type="entry name" value="RNase_T"/>
    <property type="match status" value="1"/>
</dbReference>
<reference evidence="4 5" key="1">
    <citation type="submission" date="2024-01" db="EMBL/GenBank/DDBJ databases">
        <title>New evidence supports the origin of RcGTA from prophage.</title>
        <authorList>
            <person name="Xu Y."/>
            <person name="Liu B."/>
            <person name="Chen F."/>
        </authorList>
    </citation>
    <scope>NUCLEOTIDE SEQUENCE [LARGE SCALE GENOMIC DNA]</scope>
    <source>
        <strain evidence="4 5">CBW1107-2</strain>
    </source>
</reference>
<dbReference type="InterPro" id="IPR012337">
    <property type="entry name" value="RNaseH-like_sf"/>
</dbReference>
<dbReference type="SMART" id="SM00116">
    <property type="entry name" value="CBS"/>
    <property type="match status" value="2"/>
</dbReference>
<dbReference type="CDD" id="cd06127">
    <property type="entry name" value="DEDDh"/>
    <property type="match status" value="1"/>
</dbReference>
<keyword evidence="1 2" id="KW-0129">CBS domain</keyword>
<keyword evidence="5" id="KW-1185">Reference proteome</keyword>
<evidence type="ECO:0000256" key="1">
    <source>
        <dbReference type="ARBA" id="ARBA00023122"/>
    </source>
</evidence>
<evidence type="ECO:0000259" key="3">
    <source>
        <dbReference type="PROSITE" id="PS51371"/>
    </source>
</evidence>